<evidence type="ECO:0000313" key="2">
    <source>
        <dbReference type="Proteomes" id="UP001242732"/>
    </source>
</evidence>
<dbReference type="EMBL" id="CP127363">
    <property type="protein sequence ID" value="WIY51204.1"/>
    <property type="molecule type" value="Genomic_DNA"/>
</dbReference>
<dbReference type="RefSeq" id="WP_011795834.1">
    <property type="nucleotide sequence ID" value="NZ_CP023687.1"/>
</dbReference>
<accession>A0ABY9AWQ4</accession>
<proteinExistence type="predicted"/>
<name>A0ABY9AWQ4_PARCI</name>
<reference evidence="1 2" key="1">
    <citation type="submission" date="2023-06" db="EMBL/GenBank/DDBJ databases">
        <authorList>
            <person name="Ham H."/>
            <person name="Park D.S."/>
        </authorList>
    </citation>
    <scope>NUCLEOTIDE SEQUENCE [LARGE SCALE GENOMIC DNA]</scope>
    <source>
        <strain evidence="1 2">KACC 17005</strain>
    </source>
</reference>
<gene>
    <name evidence="1" type="ORF">QRO08_11780</name>
</gene>
<organism evidence="1 2">
    <name type="scientific">Paracidovorax citrulli</name>
    <name type="common">Acidovorax citrulli</name>
    <dbReference type="NCBI Taxonomy" id="80869"/>
    <lineage>
        <taxon>Bacteria</taxon>
        <taxon>Pseudomonadati</taxon>
        <taxon>Pseudomonadota</taxon>
        <taxon>Betaproteobacteria</taxon>
        <taxon>Burkholderiales</taxon>
        <taxon>Comamonadaceae</taxon>
        <taxon>Paracidovorax</taxon>
    </lineage>
</organism>
<keyword evidence="2" id="KW-1185">Reference proteome</keyword>
<dbReference type="Proteomes" id="UP001242732">
    <property type="component" value="Chromosome"/>
</dbReference>
<protein>
    <submittedName>
        <fullName evidence="1">Uncharacterized protein</fullName>
    </submittedName>
</protein>
<evidence type="ECO:0000313" key="1">
    <source>
        <dbReference type="EMBL" id="WIY51204.1"/>
    </source>
</evidence>
<sequence>MNMVHQSPALRAKIAKTRAGASSDLPLIRSAAQVVLAWIADDGDLPSALAAMKAMHGTNWSLTTALQVLSGRRGQFAAECGLPDERARLFLAHLVAKSTCSGAGLGAVSQPTQEEFEELQKHVASRFP</sequence>